<gene>
    <name evidence="2" type="ORF">HLI_05755</name>
</gene>
<dbReference type="OrthoDB" id="9790975at2"/>
<evidence type="ECO:0000313" key="3">
    <source>
        <dbReference type="Proteomes" id="UP000287756"/>
    </source>
</evidence>
<accession>A0A410MAK4</accession>
<dbReference type="Pfam" id="PF03358">
    <property type="entry name" value="FMN_red"/>
    <property type="match status" value="1"/>
</dbReference>
<dbReference type="EMBL" id="CP026118">
    <property type="protein sequence ID" value="QAS51772.1"/>
    <property type="molecule type" value="Genomic_DNA"/>
</dbReference>
<reference evidence="2 3" key="1">
    <citation type="submission" date="2018-01" db="EMBL/GenBank/DDBJ databases">
        <title>The whole genome sequencing and assembly of Halobacillus litoralis ERB031 strain.</title>
        <authorList>
            <person name="Lee S.-J."/>
            <person name="Park M.-K."/>
            <person name="Kim J.-Y."/>
            <person name="Lee Y.-J."/>
            <person name="Yi H."/>
            <person name="Bahn Y.-S."/>
            <person name="Kim J.F."/>
            <person name="Lee D.-W."/>
        </authorList>
    </citation>
    <scope>NUCLEOTIDE SEQUENCE [LARGE SCALE GENOMIC DNA]</scope>
    <source>
        <strain evidence="2 3">ERB 031</strain>
    </source>
</reference>
<dbReference type="Proteomes" id="UP000287756">
    <property type="component" value="Chromosome"/>
</dbReference>
<dbReference type="InterPro" id="IPR029039">
    <property type="entry name" value="Flavoprotein-like_sf"/>
</dbReference>
<dbReference type="AlphaFoldDB" id="A0A410MAK4"/>
<organism evidence="2 3">
    <name type="scientific">Halobacillus litoralis</name>
    <dbReference type="NCBI Taxonomy" id="45668"/>
    <lineage>
        <taxon>Bacteria</taxon>
        <taxon>Bacillati</taxon>
        <taxon>Bacillota</taxon>
        <taxon>Bacilli</taxon>
        <taxon>Bacillales</taxon>
        <taxon>Bacillaceae</taxon>
        <taxon>Halobacillus</taxon>
    </lineage>
</organism>
<dbReference type="GO" id="GO:0016491">
    <property type="term" value="F:oxidoreductase activity"/>
    <property type="evidence" value="ECO:0007669"/>
    <property type="project" value="InterPro"/>
</dbReference>
<protein>
    <submittedName>
        <fullName evidence="2">NADPH-dependent oxidoreductase</fullName>
    </submittedName>
</protein>
<evidence type="ECO:0000259" key="1">
    <source>
        <dbReference type="Pfam" id="PF03358"/>
    </source>
</evidence>
<sequence length="206" mass="22945">MKAVLLNCSLEKGKNDTDTEQLLNESARIFQKEKIDVERIHLRDFHIKFGITTEFDQEEDWPFIFEKILEADIVLLGTPIAMGDKSSIASLVIERLQGYHKLTNRKGQGLFYNKVGGAIVADGGFGGARTAAQSIHYSLSMLGFTFPPHASAICNDKLDDQKPKSAACIESDVVRMTYNLIHFSELLMFNPIPVVGNTIEEGKIPE</sequence>
<dbReference type="SUPFAM" id="SSF52218">
    <property type="entry name" value="Flavoproteins"/>
    <property type="match status" value="1"/>
</dbReference>
<dbReference type="KEGG" id="hli:HLI_05755"/>
<dbReference type="RefSeq" id="WP_128523803.1">
    <property type="nucleotide sequence ID" value="NZ_CANLVY010000008.1"/>
</dbReference>
<dbReference type="InterPro" id="IPR005025">
    <property type="entry name" value="FMN_Rdtase-like_dom"/>
</dbReference>
<evidence type="ECO:0000313" key="2">
    <source>
        <dbReference type="EMBL" id="QAS51772.1"/>
    </source>
</evidence>
<dbReference type="Gene3D" id="3.40.50.360">
    <property type="match status" value="1"/>
</dbReference>
<proteinExistence type="predicted"/>
<name>A0A410MAK4_9BACI</name>
<feature type="domain" description="NADPH-dependent FMN reductase-like" evidence="1">
    <location>
        <begin position="1"/>
        <end position="153"/>
    </location>
</feature>